<reference evidence="9 10" key="1">
    <citation type="submission" date="2019-12" db="EMBL/GenBank/DDBJ databases">
        <title>Neisseriaceae gen. nov. sp. Genome sequencing and assembly.</title>
        <authorList>
            <person name="Liu Z."/>
            <person name="Li A."/>
        </authorList>
    </citation>
    <scope>NUCLEOTIDE SEQUENCE [LARGE SCALE GENOMIC DNA]</scope>
    <source>
        <strain evidence="9 10">B2N2-7</strain>
    </source>
</reference>
<evidence type="ECO:0000313" key="9">
    <source>
        <dbReference type="EMBL" id="MXR38189.1"/>
    </source>
</evidence>
<protein>
    <submittedName>
        <fullName evidence="9">Amino acid permease</fullName>
    </submittedName>
</protein>
<name>A0A845BPE5_9NEIS</name>
<evidence type="ECO:0000313" key="10">
    <source>
        <dbReference type="Proteomes" id="UP000467214"/>
    </source>
</evidence>
<evidence type="ECO:0000256" key="1">
    <source>
        <dbReference type="ARBA" id="ARBA00004141"/>
    </source>
</evidence>
<dbReference type="InterPro" id="IPR004840">
    <property type="entry name" value="Amino_acid_permease_CS"/>
</dbReference>
<proteinExistence type="predicted"/>
<organism evidence="9 10">
    <name type="scientific">Craterilacuibacter sinensis</name>
    <dbReference type="NCBI Taxonomy" id="2686017"/>
    <lineage>
        <taxon>Bacteria</taxon>
        <taxon>Pseudomonadati</taxon>
        <taxon>Pseudomonadota</taxon>
        <taxon>Betaproteobacteria</taxon>
        <taxon>Neisseriales</taxon>
        <taxon>Neisseriaceae</taxon>
        <taxon>Craterilacuibacter</taxon>
    </lineage>
</organism>
<feature type="transmembrane region" description="Helical" evidence="7">
    <location>
        <begin position="202"/>
        <end position="220"/>
    </location>
</feature>
<feature type="transmembrane region" description="Helical" evidence="7">
    <location>
        <begin position="163"/>
        <end position="182"/>
    </location>
</feature>
<dbReference type="PIRSF" id="PIRSF006060">
    <property type="entry name" value="AA_transporter"/>
    <property type="match status" value="1"/>
</dbReference>
<evidence type="ECO:0000256" key="3">
    <source>
        <dbReference type="ARBA" id="ARBA00022692"/>
    </source>
</evidence>
<feature type="domain" description="Amino acid permease/ SLC12A" evidence="8">
    <location>
        <begin position="23"/>
        <end position="479"/>
    </location>
</feature>
<dbReference type="Gene3D" id="1.20.1740.10">
    <property type="entry name" value="Amino acid/polyamine transporter I"/>
    <property type="match status" value="1"/>
</dbReference>
<dbReference type="PANTHER" id="PTHR43341">
    <property type="entry name" value="AMINO ACID PERMEASE"/>
    <property type="match status" value="1"/>
</dbReference>
<evidence type="ECO:0000256" key="4">
    <source>
        <dbReference type="ARBA" id="ARBA00022970"/>
    </source>
</evidence>
<comment type="subcellular location">
    <subcellularLocation>
        <location evidence="1">Membrane</location>
        <topology evidence="1">Multi-pass membrane protein</topology>
    </subcellularLocation>
</comment>
<dbReference type="InterPro" id="IPR004841">
    <property type="entry name" value="AA-permease/SLC12A_dom"/>
</dbReference>
<dbReference type="GO" id="GO:0016020">
    <property type="term" value="C:membrane"/>
    <property type="evidence" value="ECO:0007669"/>
    <property type="project" value="UniProtKB-SubCell"/>
</dbReference>
<feature type="transmembrane region" description="Helical" evidence="7">
    <location>
        <begin position="133"/>
        <end position="151"/>
    </location>
</feature>
<evidence type="ECO:0000256" key="7">
    <source>
        <dbReference type="SAM" id="Phobius"/>
    </source>
</evidence>
<dbReference type="FunFam" id="1.20.1740.10:FF:000001">
    <property type="entry name" value="Amino acid permease"/>
    <property type="match status" value="1"/>
</dbReference>
<feature type="transmembrane region" description="Helical" evidence="7">
    <location>
        <begin position="294"/>
        <end position="313"/>
    </location>
</feature>
<gene>
    <name evidence="9" type="ORF">GQF02_14535</name>
</gene>
<keyword evidence="10" id="KW-1185">Reference proteome</keyword>
<keyword evidence="4" id="KW-0029">Amino-acid transport</keyword>
<dbReference type="Proteomes" id="UP000467214">
    <property type="component" value="Unassembled WGS sequence"/>
</dbReference>
<dbReference type="AlphaFoldDB" id="A0A845BPE5"/>
<feature type="transmembrane region" description="Helical" evidence="7">
    <location>
        <begin position="372"/>
        <end position="393"/>
    </location>
</feature>
<evidence type="ECO:0000259" key="8">
    <source>
        <dbReference type="Pfam" id="PF00324"/>
    </source>
</evidence>
<dbReference type="NCBIfam" id="NF008094">
    <property type="entry name" value="PRK10836.1"/>
    <property type="match status" value="1"/>
</dbReference>
<feature type="transmembrane region" description="Helical" evidence="7">
    <location>
        <begin position="447"/>
        <end position="469"/>
    </location>
</feature>
<dbReference type="PROSITE" id="PS00218">
    <property type="entry name" value="AMINO_ACID_PERMEASE_1"/>
    <property type="match status" value="1"/>
</dbReference>
<feature type="transmembrane region" description="Helical" evidence="7">
    <location>
        <begin position="51"/>
        <end position="68"/>
    </location>
</feature>
<keyword evidence="6 7" id="KW-0472">Membrane</keyword>
<feature type="transmembrane region" description="Helical" evidence="7">
    <location>
        <begin position="346"/>
        <end position="366"/>
    </location>
</feature>
<keyword evidence="2" id="KW-0813">Transport</keyword>
<accession>A0A845BPE5</accession>
<feature type="transmembrane region" description="Helical" evidence="7">
    <location>
        <begin position="414"/>
        <end position="435"/>
    </location>
</feature>
<feature type="transmembrane region" description="Helical" evidence="7">
    <location>
        <begin position="105"/>
        <end position="127"/>
    </location>
</feature>
<feature type="transmembrane region" description="Helical" evidence="7">
    <location>
        <begin position="247"/>
        <end position="268"/>
    </location>
</feature>
<keyword evidence="3 7" id="KW-0812">Transmembrane</keyword>
<comment type="caution">
    <text evidence="9">The sequence shown here is derived from an EMBL/GenBank/DDBJ whole genome shotgun (WGS) entry which is preliminary data.</text>
</comment>
<evidence type="ECO:0000256" key="2">
    <source>
        <dbReference type="ARBA" id="ARBA00022448"/>
    </source>
</evidence>
<dbReference type="Pfam" id="PF00324">
    <property type="entry name" value="AA_permease"/>
    <property type="match status" value="1"/>
</dbReference>
<dbReference type="InterPro" id="IPR050524">
    <property type="entry name" value="APC_YAT"/>
</dbReference>
<dbReference type="PANTHER" id="PTHR43341:SF1">
    <property type="entry name" value="GENERAL AMINO-ACID PERMEASE GAP1"/>
    <property type="match status" value="1"/>
</dbReference>
<dbReference type="GO" id="GO:0015171">
    <property type="term" value="F:amino acid transmembrane transporter activity"/>
    <property type="evidence" value="ECO:0007669"/>
    <property type="project" value="TreeGrafter"/>
</dbReference>
<keyword evidence="5 7" id="KW-1133">Transmembrane helix</keyword>
<evidence type="ECO:0000256" key="5">
    <source>
        <dbReference type="ARBA" id="ARBA00022989"/>
    </source>
</evidence>
<dbReference type="EMBL" id="WSSB01000017">
    <property type="protein sequence ID" value="MXR38189.1"/>
    <property type="molecule type" value="Genomic_DNA"/>
</dbReference>
<dbReference type="RefSeq" id="WP_124736491.1">
    <property type="nucleotide sequence ID" value="NZ_WSSB01000017.1"/>
</dbReference>
<feature type="transmembrane region" description="Helical" evidence="7">
    <location>
        <begin position="24"/>
        <end position="45"/>
    </location>
</feature>
<sequence>MSSEAGAQEQTTTGLHRSLQARHLTMIAIGGAIGTGLFVASGASVAQAGPGGAVVAYLVIGIMVYFLMSSLGEMGAYMPESGSFTLYSERFVDPAFGFAQGWNYWFNWAVTIAVELVAAQIVMAFWFPDVPGYWWSALFLTIFVLLNAFSVKSFGEGEYWFSMVKVAAVVVFLLASVFMLLGVLGKGPAPGLSNFTMGEAPFVGGLGAIIGVAMIAGFSYQGTELIGITAGEAEHPEKTIPKAIRQVFWRILIFYVLSILMIGLLLPYNDPLLLRSNVKDIAVSPFTLVLEKSGVMAAASIMNAVILTAILSAGNSGMYASTRTLYSMALDGQAPKVFAKLSKNGIPIYALLMTTVVGALCFFTSLVGDQVIYLWLLNLSGLCGFLAWLGIAISHYRFRKGFIAQGRSLSELPYRARFFPFGPLFAFSLCLFIVLGQNYEAFFEANINWNGIIATYIGLPLFLLVWLVYRIKHKTRFVRIDEMQFPPRVEPARKADDS</sequence>
<evidence type="ECO:0000256" key="6">
    <source>
        <dbReference type="ARBA" id="ARBA00023136"/>
    </source>
</evidence>